<gene>
    <name evidence="2" type="ORF">A3H02_01705</name>
</gene>
<dbReference type="PANTHER" id="PTHR46387:SF2">
    <property type="entry name" value="RIBONUCLEASE HI"/>
    <property type="match status" value="1"/>
</dbReference>
<feature type="domain" description="RNase H type-1" evidence="1">
    <location>
        <begin position="1"/>
        <end position="141"/>
    </location>
</feature>
<dbReference type="EMBL" id="MHMS01000022">
    <property type="protein sequence ID" value="OGZ31761.1"/>
    <property type="molecule type" value="Genomic_DNA"/>
</dbReference>
<evidence type="ECO:0000259" key="1">
    <source>
        <dbReference type="PROSITE" id="PS50879"/>
    </source>
</evidence>
<dbReference type="GO" id="GO:0004523">
    <property type="term" value="F:RNA-DNA hybrid ribonuclease activity"/>
    <property type="evidence" value="ECO:0007669"/>
    <property type="project" value="InterPro"/>
</dbReference>
<dbReference type="InterPro" id="IPR012337">
    <property type="entry name" value="RNaseH-like_sf"/>
</dbReference>
<dbReference type="Gene3D" id="3.30.420.10">
    <property type="entry name" value="Ribonuclease H-like superfamily/Ribonuclease H"/>
    <property type="match status" value="1"/>
</dbReference>
<dbReference type="InterPro" id="IPR002156">
    <property type="entry name" value="RNaseH_domain"/>
</dbReference>
<dbReference type="CDD" id="cd09279">
    <property type="entry name" value="RNase_HI_like"/>
    <property type="match status" value="1"/>
</dbReference>
<sequence length="145" mass="16147">MTIIIYCDGGSLGNPGPAAIGAVIKDKKENLLKKYGKEIGVKTNNQAEYEAIIFGLKKAKQIFGGEKIKKMTIEIRSDSELIINQLNGKFKIKEKDLIPLFIEIWNLKTALGNVVFKQIPREQSEEAHNALSEALTQNKKNASLF</sequence>
<evidence type="ECO:0000313" key="2">
    <source>
        <dbReference type="EMBL" id="OGZ31761.1"/>
    </source>
</evidence>
<evidence type="ECO:0000313" key="3">
    <source>
        <dbReference type="Proteomes" id="UP000176787"/>
    </source>
</evidence>
<accession>A0A1G2F2H0</accession>
<name>A0A1G2F2H0_9BACT</name>
<dbReference type="PROSITE" id="PS50879">
    <property type="entry name" value="RNASE_H_1"/>
    <property type="match status" value="1"/>
</dbReference>
<dbReference type="GO" id="GO:0003676">
    <property type="term" value="F:nucleic acid binding"/>
    <property type="evidence" value="ECO:0007669"/>
    <property type="project" value="InterPro"/>
</dbReference>
<dbReference type="InterPro" id="IPR036397">
    <property type="entry name" value="RNaseH_sf"/>
</dbReference>
<dbReference type="Proteomes" id="UP000176787">
    <property type="component" value="Unassembled WGS sequence"/>
</dbReference>
<dbReference type="Pfam" id="PF13456">
    <property type="entry name" value="RVT_3"/>
    <property type="match status" value="1"/>
</dbReference>
<protein>
    <recommendedName>
        <fullName evidence="1">RNase H type-1 domain-containing protein</fullName>
    </recommendedName>
</protein>
<dbReference type="STRING" id="1801726.A3H02_01705"/>
<comment type="caution">
    <text evidence="2">The sequence shown here is derived from an EMBL/GenBank/DDBJ whole genome shotgun (WGS) entry which is preliminary data.</text>
</comment>
<dbReference type="SUPFAM" id="SSF53098">
    <property type="entry name" value="Ribonuclease H-like"/>
    <property type="match status" value="1"/>
</dbReference>
<organism evidence="2 3">
    <name type="scientific">Candidatus Niyogibacteria bacterium RIFCSPLOWO2_12_FULL_41_13</name>
    <dbReference type="NCBI Taxonomy" id="1801726"/>
    <lineage>
        <taxon>Bacteria</taxon>
        <taxon>Candidatus Niyogiibacteriota</taxon>
    </lineage>
</organism>
<dbReference type="AlphaFoldDB" id="A0A1G2F2H0"/>
<dbReference type="PANTHER" id="PTHR46387">
    <property type="entry name" value="POLYNUCLEOTIDYL TRANSFERASE, RIBONUCLEASE H-LIKE SUPERFAMILY PROTEIN"/>
    <property type="match status" value="1"/>
</dbReference>
<proteinExistence type="predicted"/>
<reference evidence="2 3" key="1">
    <citation type="journal article" date="2016" name="Nat. Commun.">
        <title>Thousands of microbial genomes shed light on interconnected biogeochemical processes in an aquifer system.</title>
        <authorList>
            <person name="Anantharaman K."/>
            <person name="Brown C.T."/>
            <person name="Hug L.A."/>
            <person name="Sharon I."/>
            <person name="Castelle C.J."/>
            <person name="Probst A.J."/>
            <person name="Thomas B.C."/>
            <person name="Singh A."/>
            <person name="Wilkins M.J."/>
            <person name="Karaoz U."/>
            <person name="Brodie E.L."/>
            <person name="Williams K.H."/>
            <person name="Hubbard S.S."/>
            <person name="Banfield J.F."/>
        </authorList>
    </citation>
    <scope>NUCLEOTIDE SEQUENCE [LARGE SCALE GENOMIC DNA]</scope>
</reference>